<accession>A0ACC2UMY8</accession>
<organism evidence="1 2">
    <name type="scientific">Entomophthora muscae</name>
    <dbReference type="NCBI Taxonomy" id="34485"/>
    <lineage>
        <taxon>Eukaryota</taxon>
        <taxon>Fungi</taxon>
        <taxon>Fungi incertae sedis</taxon>
        <taxon>Zoopagomycota</taxon>
        <taxon>Entomophthoromycotina</taxon>
        <taxon>Entomophthoromycetes</taxon>
        <taxon>Entomophthorales</taxon>
        <taxon>Entomophthoraceae</taxon>
        <taxon>Entomophthora</taxon>
    </lineage>
</organism>
<keyword evidence="2" id="KW-1185">Reference proteome</keyword>
<proteinExistence type="predicted"/>
<comment type="caution">
    <text evidence="1">The sequence shown here is derived from an EMBL/GenBank/DDBJ whole genome shotgun (WGS) entry which is preliminary data.</text>
</comment>
<dbReference type="EMBL" id="QTSX02000138">
    <property type="protein sequence ID" value="KAJ9088235.1"/>
    <property type="molecule type" value="Genomic_DNA"/>
</dbReference>
<evidence type="ECO:0000313" key="2">
    <source>
        <dbReference type="Proteomes" id="UP001165960"/>
    </source>
</evidence>
<dbReference type="Proteomes" id="UP001165960">
    <property type="component" value="Unassembled WGS sequence"/>
</dbReference>
<evidence type="ECO:0000313" key="1">
    <source>
        <dbReference type="EMBL" id="KAJ9088235.1"/>
    </source>
</evidence>
<reference evidence="1" key="1">
    <citation type="submission" date="2022-04" db="EMBL/GenBank/DDBJ databases">
        <title>Genome of the entomopathogenic fungus Entomophthora muscae.</title>
        <authorList>
            <person name="Elya C."/>
            <person name="Lovett B.R."/>
            <person name="Lee E."/>
            <person name="Macias A.M."/>
            <person name="Hajek A.E."/>
            <person name="De Bivort B.L."/>
            <person name="Kasson M.T."/>
            <person name="De Fine Licht H.H."/>
            <person name="Stajich J.E."/>
        </authorList>
    </citation>
    <scope>NUCLEOTIDE SEQUENCE</scope>
    <source>
        <strain evidence="1">Berkeley</strain>
    </source>
</reference>
<sequence length="136" mass="15509">MFINSSVFKIIHDSLEEFGYQNVLHELKGVLMGSKAAGAETIEKVALLSLQLALDNPQYSDSTLPELELLAKAYIFSQEARDMFQLILWKKADSLLHSNNTEAEKIYYLCIEIFDFDALSNRNKAALLWYLSILML</sequence>
<protein>
    <submittedName>
        <fullName evidence="1">Uncharacterized protein</fullName>
    </submittedName>
</protein>
<name>A0ACC2UMY8_9FUNG</name>
<gene>
    <name evidence="1" type="ORF">DSO57_1025029</name>
</gene>